<comment type="subcellular location">
    <subcellularLocation>
        <location evidence="1">Nucleus</location>
    </subcellularLocation>
</comment>
<dbReference type="PANTHER" id="PTHR12705:SF0">
    <property type="entry name" value="ORIGIN RECOGNITION COMPLEX SUBUNIT 5"/>
    <property type="match status" value="1"/>
</dbReference>
<evidence type="ECO:0000313" key="11">
    <source>
        <dbReference type="EMBL" id="KAF3324032.1"/>
    </source>
</evidence>
<evidence type="ECO:0000256" key="6">
    <source>
        <dbReference type="ARBA" id="ARBA00023242"/>
    </source>
</evidence>
<evidence type="ECO:0000313" key="12">
    <source>
        <dbReference type="Proteomes" id="UP000623129"/>
    </source>
</evidence>
<dbReference type="Pfam" id="PF21639">
    <property type="entry name" value="ORC5_lid"/>
    <property type="match status" value="1"/>
</dbReference>
<evidence type="ECO:0000259" key="9">
    <source>
        <dbReference type="Pfam" id="PF14630"/>
    </source>
</evidence>
<gene>
    <name evidence="11" type="ORF">FCM35_KLT11499</name>
</gene>
<evidence type="ECO:0000256" key="7">
    <source>
        <dbReference type="SAM" id="MobiDB-lite"/>
    </source>
</evidence>
<keyword evidence="12" id="KW-1185">Reference proteome</keyword>
<dbReference type="InterPro" id="IPR027417">
    <property type="entry name" value="P-loop_NTPase"/>
</dbReference>
<feature type="region of interest" description="Disordered" evidence="7">
    <location>
        <begin position="1"/>
        <end position="42"/>
    </location>
</feature>
<dbReference type="GO" id="GO:0005664">
    <property type="term" value="C:nuclear origin of replication recognition complex"/>
    <property type="evidence" value="ECO:0007669"/>
    <property type="project" value="TreeGrafter"/>
</dbReference>
<name>A0A833QRJ2_9POAL</name>
<feature type="domain" description="Origin recognition complex subunit 5 C-terminal" evidence="9">
    <location>
        <begin position="334"/>
        <end position="486"/>
    </location>
</feature>
<reference evidence="11" key="1">
    <citation type="submission" date="2020-01" db="EMBL/GenBank/DDBJ databases">
        <title>Genome sequence of Kobresia littledalei, the first chromosome-level genome in the family Cyperaceae.</title>
        <authorList>
            <person name="Qu G."/>
        </authorList>
    </citation>
    <scope>NUCLEOTIDE SEQUENCE</scope>
    <source>
        <strain evidence="11">C.B.Clarke</strain>
        <tissue evidence="11">Leaf</tissue>
    </source>
</reference>
<dbReference type="PANTHER" id="PTHR12705">
    <property type="entry name" value="ORIGIN RECOGNITION COMPLEX SUBUNIT 5"/>
    <property type="match status" value="1"/>
</dbReference>
<accession>A0A833QRJ2</accession>
<organism evidence="11 12">
    <name type="scientific">Carex littledalei</name>
    <dbReference type="NCBI Taxonomy" id="544730"/>
    <lineage>
        <taxon>Eukaryota</taxon>
        <taxon>Viridiplantae</taxon>
        <taxon>Streptophyta</taxon>
        <taxon>Embryophyta</taxon>
        <taxon>Tracheophyta</taxon>
        <taxon>Spermatophyta</taxon>
        <taxon>Magnoliopsida</taxon>
        <taxon>Liliopsida</taxon>
        <taxon>Poales</taxon>
        <taxon>Cyperaceae</taxon>
        <taxon>Cyperoideae</taxon>
        <taxon>Cariceae</taxon>
        <taxon>Carex</taxon>
        <taxon>Carex subgen. Euthyceras</taxon>
    </lineage>
</organism>
<dbReference type="Proteomes" id="UP000623129">
    <property type="component" value="Unassembled WGS sequence"/>
</dbReference>
<dbReference type="InterPro" id="IPR020796">
    <property type="entry name" value="ORC5"/>
</dbReference>
<dbReference type="Pfam" id="PF14630">
    <property type="entry name" value="ORC5_C"/>
    <property type="match status" value="1"/>
</dbReference>
<evidence type="ECO:0000256" key="2">
    <source>
        <dbReference type="ARBA" id="ARBA00006269"/>
    </source>
</evidence>
<evidence type="ECO:0000256" key="1">
    <source>
        <dbReference type="ARBA" id="ARBA00004123"/>
    </source>
</evidence>
<dbReference type="AlphaFoldDB" id="A0A833QRJ2"/>
<protein>
    <submittedName>
        <fullName evidence="11">Origin recognition complex subunit 5</fullName>
    </submittedName>
</protein>
<dbReference type="InterPro" id="IPR047088">
    <property type="entry name" value="ORC5_C"/>
</dbReference>
<dbReference type="EMBL" id="SWLB01000022">
    <property type="protein sequence ID" value="KAF3324032.1"/>
    <property type="molecule type" value="Genomic_DNA"/>
</dbReference>
<keyword evidence="4" id="KW-0547">Nucleotide-binding</keyword>
<evidence type="ECO:0000256" key="3">
    <source>
        <dbReference type="ARBA" id="ARBA00022705"/>
    </source>
</evidence>
<feature type="domain" description="Orc1-like AAA ATPase" evidence="8">
    <location>
        <begin position="50"/>
        <end position="161"/>
    </location>
</feature>
<dbReference type="Gene3D" id="3.40.50.300">
    <property type="entry name" value="P-loop containing nucleotide triphosphate hydrolases"/>
    <property type="match status" value="1"/>
</dbReference>
<dbReference type="SUPFAM" id="SSF52540">
    <property type="entry name" value="P-loop containing nucleoside triphosphate hydrolases"/>
    <property type="match status" value="1"/>
</dbReference>
<feature type="compositionally biased region" description="Basic and acidic residues" evidence="7">
    <location>
        <begin position="1"/>
        <end position="14"/>
    </location>
</feature>
<feature type="compositionally biased region" description="Pro residues" evidence="7">
    <location>
        <begin position="24"/>
        <end position="36"/>
    </location>
</feature>
<evidence type="ECO:0000259" key="8">
    <source>
        <dbReference type="Pfam" id="PF13191"/>
    </source>
</evidence>
<keyword evidence="6" id="KW-0539">Nucleus</keyword>
<comment type="caution">
    <text evidence="11">The sequence shown here is derived from an EMBL/GenBank/DDBJ whole genome shotgun (WGS) entry which is preliminary data.</text>
</comment>
<proteinExistence type="inferred from homology"/>
<keyword evidence="3" id="KW-0235">DNA replication</keyword>
<comment type="similarity">
    <text evidence="2">Belongs to the ORC5 family.</text>
</comment>
<dbReference type="InterPro" id="IPR041664">
    <property type="entry name" value="AAA_16"/>
</dbReference>
<dbReference type="OrthoDB" id="365981at2759"/>
<dbReference type="InterPro" id="IPR048866">
    <property type="entry name" value="ORC5_lid"/>
</dbReference>
<dbReference type="GO" id="GO:0003688">
    <property type="term" value="F:DNA replication origin binding"/>
    <property type="evidence" value="ECO:0007669"/>
    <property type="project" value="TreeGrafter"/>
</dbReference>
<keyword evidence="5" id="KW-0067">ATP-binding</keyword>
<sequence>MGKQPKTPEPERRTTRSAASISPAPTPSKPSAPPKTPEVSSSLRHLLSGFPGRKSQILDLIRLIGPLNSPSLPLLLYGNASTGKTSTVLKVLEHLNRPFVYVSCRSCHNPRILFETVLSQLGSSHKQCKKMPDFLNYLREALAERNKEMVFLVFDSIESVRSWDTGSKVLSLLLTLYDKLQNDGAGLLYISRSTPDAYLLRFGSFQPIDLCFPDYTFEEIHSILMRNQANPKLYSSFLSVVLKPFTRVTRRIDELASALDPLYKKYCEPLTDSTITPDEAMKRRLFDYVQPHLIAALNQTFTIPPRALKDKSGIKRQGSGIGNATGLRELDFHMSVSAKYLLISAFLASRNPATLDAALFDSTGGCVGRKRKRKSSQSSIDKNNTKAEEMLTKGPGTFPLERLLAIFQCITSVLEEDSSLNEEKALENSIGLMSDVLLQLSTLCNSNFLCKSGNCPLEGSVRYRSMIDEDMALKVARSVNFPLSNYVYRR</sequence>
<feature type="region of interest" description="Disordered" evidence="7">
    <location>
        <begin position="366"/>
        <end position="392"/>
    </location>
</feature>
<dbReference type="GO" id="GO:0006270">
    <property type="term" value="P:DNA replication initiation"/>
    <property type="evidence" value="ECO:0007669"/>
    <property type="project" value="TreeGrafter"/>
</dbReference>
<dbReference type="Pfam" id="PF13191">
    <property type="entry name" value="AAA_16"/>
    <property type="match status" value="1"/>
</dbReference>
<feature type="domain" description="ORC5 lid" evidence="10">
    <location>
        <begin position="234"/>
        <end position="286"/>
    </location>
</feature>
<evidence type="ECO:0000259" key="10">
    <source>
        <dbReference type="Pfam" id="PF21639"/>
    </source>
</evidence>
<evidence type="ECO:0000256" key="4">
    <source>
        <dbReference type="ARBA" id="ARBA00022741"/>
    </source>
</evidence>
<evidence type="ECO:0000256" key="5">
    <source>
        <dbReference type="ARBA" id="ARBA00022840"/>
    </source>
</evidence>